<sequence>MDITSRILEEISKGEARKANGPIEHWLTTLATGFWGFDAGNESAWSELKKGDVLVFQSIPPNKNFVKNHSSKTRTSGFIGAGIVDRISKKTEPRWLSEIIENQSMNASSAMMWPNLVHFSDVLWLGNVSQIPAQVVQEMIEGCKDDKLDLSVQIAHLASNHLSLNAMKSGGFTYAPMGTGKRLQKNADKLAELFKIQAQLATHIAYGEVDQASIVFDSSKSTYGGTRGPTKPKAKLRTPGVVKGTSSSKRDYLQEAASNQSLGLAGELLVFERERLRVHAEHGEEYVSRVVHVSLTEGDGAGYDIRSVRDTGSGITPYYLEVKTTSGDANTAFYISENEVNFAAANLQSFELVRVHSLGSGKSKHYDYRLSAYELLGMPRTPVSYRVSVGIEPEQCE</sequence>
<dbReference type="AlphaFoldDB" id="A0A7Y8EB54"/>
<dbReference type="InterPro" id="IPR024975">
    <property type="entry name" value="NOV_C"/>
</dbReference>
<reference evidence="3 4" key="1">
    <citation type="submission" date="2020-04" db="EMBL/GenBank/DDBJ databases">
        <title>Molecular characterization of pseudomonads from Agaricus bisporus reveal novel blotch 2 pathogens in Western Europe.</title>
        <authorList>
            <person name="Taparia T."/>
            <person name="Krijger M."/>
            <person name="Haynes E."/>
            <person name="Elpinstone J.G."/>
            <person name="Noble R."/>
            <person name="Van Der Wolf J."/>
        </authorList>
    </citation>
    <scope>NUCLEOTIDE SEQUENCE [LARGE SCALE GENOMIC DNA]</scope>
    <source>
        <strain evidence="3 4">IPO3782</strain>
    </source>
</reference>
<evidence type="ECO:0000259" key="2">
    <source>
        <dbReference type="Pfam" id="PF13020"/>
    </source>
</evidence>
<feature type="domain" description="Protein NO VEIN C-terminal" evidence="2">
    <location>
        <begin position="280"/>
        <end position="361"/>
    </location>
</feature>
<dbReference type="Proteomes" id="UP000531950">
    <property type="component" value="Unassembled WGS sequence"/>
</dbReference>
<comment type="caution">
    <text evidence="3">The sequence shown here is derived from an EMBL/GenBank/DDBJ whole genome shotgun (WGS) entry which is preliminary data.</text>
</comment>
<evidence type="ECO:0000313" key="3">
    <source>
        <dbReference type="EMBL" id="NWE11408.1"/>
    </source>
</evidence>
<proteinExistence type="predicted"/>
<evidence type="ECO:0000313" key="4">
    <source>
        <dbReference type="Proteomes" id="UP000531950"/>
    </source>
</evidence>
<gene>
    <name evidence="3" type="ORF">HX822_00560</name>
</gene>
<dbReference type="Pfam" id="PF13020">
    <property type="entry name" value="NOV_C"/>
    <property type="match status" value="1"/>
</dbReference>
<dbReference type="RefSeq" id="WP_177075466.1">
    <property type="nucleotide sequence ID" value="NZ_JACARG010000001.1"/>
</dbReference>
<evidence type="ECO:0000256" key="1">
    <source>
        <dbReference type="SAM" id="MobiDB-lite"/>
    </source>
</evidence>
<feature type="region of interest" description="Disordered" evidence="1">
    <location>
        <begin position="222"/>
        <end position="249"/>
    </location>
</feature>
<accession>A0A7Y8EB54</accession>
<protein>
    <submittedName>
        <fullName evidence="3">DUF3883 domain-containing protein</fullName>
    </submittedName>
</protein>
<name>A0A7Y8EB54_9PSED</name>
<dbReference type="EMBL" id="JACARG010000001">
    <property type="protein sequence ID" value="NWE11408.1"/>
    <property type="molecule type" value="Genomic_DNA"/>
</dbReference>
<organism evidence="3 4">
    <name type="scientific">Pseudomonas yamanorum</name>
    <dbReference type="NCBI Taxonomy" id="515393"/>
    <lineage>
        <taxon>Bacteria</taxon>
        <taxon>Pseudomonadati</taxon>
        <taxon>Pseudomonadota</taxon>
        <taxon>Gammaproteobacteria</taxon>
        <taxon>Pseudomonadales</taxon>
        <taxon>Pseudomonadaceae</taxon>
        <taxon>Pseudomonas</taxon>
    </lineage>
</organism>